<reference evidence="11" key="1">
    <citation type="submission" date="2021-09" db="EMBL/GenBank/DDBJ databases">
        <authorList>
            <consortium name="AG Swart"/>
            <person name="Singh M."/>
            <person name="Singh A."/>
            <person name="Seah K."/>
            <person name="Emmerich C."/>
        </authorList>
    </citation>
    <scope>NUCLEOTIDE SEQUENCE</scope>
    <source>
        <strain evidence="11">ATCC30299</strain>
    </source>
</reference>
<dbReference type="Gene3D" id="1.50.40.10">
    <property type="entry name" value="Mitochondrial carrier domain"/>
    <property type="match status" value="1"/>
</dbReference>
<evidence type="ECO:0000256" key="9">
    <source>
        <dbReference type="PROSITE-ProRule" id="PRU00282"/>
    </source>
</evidence>
<feature type="repeat" description="Solcar" evidence="9">
    <location>
        <begin position="187"/>
        <end position="275"/>
    </location>
</feature>
<dbReference type="Proteomes" id="UP001162131">
    <property type="component" value="Unassembled WGS sequence"/>
</dbReference>
<sequence length="289" mass="32421">MEFIAGIFAGISVTLSGHPLDTIKVRMQAGHVHSLSQCILKSYRADGFRGFYYGISSPLCSIPLVNAVVFGSYSQAAAYLGNDNTNIWNGILAGSYAGLVNTTVVTPVELIKCRMQAQSHNSEIGTEMKYKNSIDCVKKIVKEQGIRGLYVGNVASIYREIPGYAANFVAYEYAKESYRKLSGKDTVPTWALFISGMWAGFNCWFWSYPQDVIKTKLQVGFPIERGWDGGFYMMAKLIYKEEGWRGFWVGFSACTIRSTIPNGFGFLAYELAYEIITRHWVREPHLVNH</sequence>
<keyword evidence="6" id="KW-1133">Transmembrane helix</keyword>
<gene>
    <name evidence="11" type="ORF">BSTOLATCC_MIC12654</name>
</gene>
<dbReference type="SUPFAM" id="SSF103506">
    <property type="entry name" value="Mitochondrial carrier"/>
    <property type="match status" value="1"/>
</dbReference>
<evidence type="ECO:0008006" key="13">
    <source>
        <dbReference type="Google" id="ProtNLM"/>
    </source>
</evidence>
<evidence type="ECO:0000256" key="2">
    <source>
        <dbReference type="ARBA" id="ARBA00006375"/>
    </source>
</evidence>
<evidence type="ECO:0000313" key="11">
    <source>
        <dbReference type="EMBL" id="CAG9314868.1"/>
    </source>
</evidence>
<evidence type="ECO:0000256" key="7">
    <source>
        <dbReference type="ARBA" id="ARBA00023128"/>
    </source>
</evidence>
<protein>
    <recommendedName>
        <fullName evidence="13">Mitochondrial carrier protein</fullName>
    </recommendedName>
</protein>
<evidence type="ECO:0000313" key="12">
    <source>
        <dbReference type="Proteomes" id="UP001162131"/>
    </source>
</evidence>
<dbReference type="PROSITE" id="PS50920">
    <property type="entry name" value="SOLCAR"/>
    <property type="match status" value="3"/>
</dbReference>
<dbReference type="EMBL" id="CAJZBQ010000013">
    <property type="protein sequence ID" value="CAG9314868.1"/>
    <property type="molecule type" value="Genomic_DNA"/>
</dbReference>
<proteinExistence type="inferred from homology"/>
<accession>A0AAU9ILD3</accession>
<name>A0AAU9ILD3_9CILI</name>
<dbReference type="Pfam" id="PF00153">
    <property type="entry name" value="Mito_carr"/>
    <property type="match status" value="3"/>
</dbReference>
<feature type="repeat" description="Solcar" evidence="9">
    <location>
        <begin position="1"/>
        <end position="79"/>
    </location>
</feature>
<evidence type="ECO:0000256" key="3">
    <source>
        <dbReference type="ARBA" id="ARBA00022448"/>
    </source>
</evidence>
<comment type="caution">
    <text evidence="11">The sequence shown here is derived from an EMBL/GenBank/DDBJ whole genome shotgun (WGS) entry which is preliminary data.</text>
</comment>
<dbReference type="GO" id="GO:0031966">
    <property type="term" value="C:mitochondrial membrane"/>
    <property type="evidence" value="ECO:0007669"/>
    <property type="project" value="UniProtKB-SubCell"/>
</dbReference>
<evidence type="ECO:0000256" key="4">
    <source>
        <dbReference type="ARBA" id="ARBA00022692"/>
    </source>
</evidence>
<dbReference type="PRINTS" id="PR00926">
    <property type="entry name" value="MITOCARRIER"/>
</dbReference>
<evidence type="ECO:0000256" key="8">
    <source>
        <dbReference type="ARBA" id="ARBA00023136"/>
    </source>
</evidence>
<dbReference type="InterPro" id="IPR002067">
    <property type="entry name" value="MCP"/>
</dbReference>
<dbReference type="AlphaFoldDB" id="A0AAU9ILD3"/>
<comment type="subcellular location">
    <subcellularLocation>
        <location evidence="1">Mitochondrion membrane</location>
        <topology evidence="1">Multi-pass membrane protein</topology>
    </subcellularLocation>
</comment>
<feature type="repeat" description="Solcar" evidence="9">
    <location>
        <begin position="85"/>
        <end position="177"/>
    </location>
</feature>
<keyword evidence="8 9" id="KW-0472">Membrane</keyword>
<dbReference type="InterPro" id="IPR050567">
    <property type="entry name" value="Mitochondrial_Carrier"/>
</dbReference>
<comment type="similarity">
    <text evidence="2 10">Belongs to the mitochondrial carrier (TC 2.A.29) family.</text>
</comment>
<organism evidence="11 12">
    <name type="scientific">Blepharisma stoltei</name>
    <dbReference type="NCBI Taxonomy" id="1481888"/>
    <lineage>
        <taxon>Eukaryota</taxon>
        <taxon>Sar</taxon>
        <taxon>Alveolata</taxon>
        <taxon>Ciliophora</taxon>
        <taxon>Postciliodesmatophora</taxon>
        <taxon>Heterotrichea</taxon>
        <taxon>Heterotrichida</taxon>
        <taxon>Blepharismidae</taxon>
        <taxon>Blepharisma</taxon>
    </lineage>
</organism>
<dbReference type="PANTHER" id="PTHR45624">
    <property type="entry name" value="MITOCHONDRIAL BASIC AMINO ACIDS TRANSPORTER-RELATED"/>
    <property type="match status" value="1"/>
</dbReference>
<evidence type="ECO:0000256" key="10">
    <source>
        <dbReference type="RuleBase" id="RU000488"/>
    </source>
</evidence>
<keyword evidence="3 10" id="KW-0813">Transport</keyword>
<dbReference type="PANTHER" id="PTHR45624:SF12">
    <property type="entry name" value="MITOCHONDRIAL ORNITHINE TRANSPORTER 1"/>
    <property type="match status" value="1"/>
</dbReference>
<dbReference type="InterPro" id="IPR023395">
    <property type="entry name" value="MCP_dom_sf"/>
</dbReference>
<keyword evidence="4 9" id="KW-0812">Transmembrane</keyword>
<evidence type="ECO:0000256" key="1">
    <source>
        <dbReference type="ARBA" id="ARBA00004225"/>
    </source>
</evidence>
<dbReference type="GO" id="GO:1990575">
    <property type="term" value="P:mitochondrial L-ornithine transmembrane transport"/>
    <property type="evidence" value="ECO:0007669"/>
    <property type="project" value="TreeGrafter"/>
</dbReference>
<dbReference type="GO" id="GO:0000064">
    <property type="term" value="F:L-ornithine transmembrane transporter activity"/>
    <property type="evidence" value="ECO:0007669"/>
    <property type="project" value="TreeGrafter"/>
</dbReference>
<keyword evidence="7" id="KW-0496">Mitochondrion</keyword>
<evidence type="ECO:0000256" key="6">
    <source>
        <dbReference type="ARBA" id="ARBA00022989"/>
    </source>
</evidence>
<dbReference type="InterPro" id="IPR018108">
    <property type="entry name" value="MCP_transmembrane"/>
</dbReference>
<keyword evidence="5" id="KW-0677">Repeat</keyword>
<keyword evidence="12" id="KW-1185">Reference proteome</keyword>
<evidence type="ECO:0000256" key="5">
    <source>
        <dbReference type="ARBA" id="ARBA00022737"/>
    </source>
</evidence>